<reference evidence="1 2" key="2">
    <citation type="journal article" date="2022" name="Mol. Ecol. Resour.">
        <title>The genomes of chicory, endive, great burdock and yacon provide insights into Asteraceae paleo-polyploidization history and plant inulin production.</title>
        <authorList>
            <person name="Fan W."/>
            <person name="Wang S."/>
            <person name="Wang H."/>
            <person name="Wang A."/>
            <person name="Jiang F."/>
            <person name="Liu H."/>
            <person name="Zhao H."/>
            <person name="Xu D."/>
            <person name="Zhang Y."/>
        </authorList>
    </citation>
    <scope>NUCLEOTIDE SEQUENCE [LARGE SCALE GENOMIC DNA]</scope>
    <source>
        <strain evidence="2">cv. Punajuju</strain>
        <tissue evidence="1">Leaves</tissue>
    </source>
</reference>
<sequence length="90" mass="9779">MAKSIFSSIPSPGSPRVHPTSADIDFDTISQFSIVNNGMDSTFDMENEEVEISHEDGIDDEGDGNVDGDDIEEPSSFTNLERIDVANVDN</sequence>
<keyword evidence="2" id="KW-1185">Reference proteome</keyword>
<protein>
    <submittedName>
        <fullName evidence="1">Uncharacterized protein</fullName>
    </submittedName>
</protein>
<organism evidence="1 2">
    <name type="scientific">Cichorium intybus</name>
    <name type="common">Chicory</name>
    <dbReference type="NCBI Taxonomy" id="13427"/>
    <lineage>
        <taxon>Eukaryota</taxon>
        <taxon>Viridiplantae</taxon>
        <taxon>Streptophyta</taxon>
        <taxon>Embryophyta</taxon>
        <taxon>Tracheophyta</taxon>
        <taxon>Spermatophyta</taxon>
        <taxon>Magnoliopsida</taxon>
        <taxon>eudicotyledons</taxon>
        <taxon>Gunneridae</taxon>
        <taxon>Pentapetalae</taxon>
        <taxon>asterids</taxon>
        <taxon>campanulids</taxon>
        <taxon>Asterales</taxon>
        <taxon>Asteraceae</taxon>
        <taxon>Cichorioideae</taxon>
        <taxon>Cichorieae</taxon>
        <taxon>Cichoriinae</taxon>
        <taxon>Cichorium</taxon>
    </lineage>
</organism>
<name>A0ACB9BIW4_CICIN</name>
<reference evidence="2" key="1">
    <citation type="journal article" date="2022" name="Mol. Ecol. Resour.">
        <title>The genomes of chicory, endive, great burdock and yacon provide insights into Asteraceae palaeo-polyploidization history and plant inulin production.</title>
        <authorList>
            <person name="Fan W."/>
            <person name="Wang S."/>
            <person name="Wang H."/>
            <person name="Wang A."/>
            <person name="Jiang F."/>
            <person name="Liu H."/>
            <person name="Zhao H."/>
            <person name="Xu D."/>
            <person name="Zhang Y."/>
        </authorList>
    </citation>
    <scope>NUCLEOTIDE SEQUENCE [LARGE SCALE GENOMIC DNA]</scope>
    <source>
        <strain evidence="2">cv. Punajuju</strain>
    </source>
</reference>
<dbReference type="Proteomes" id="UP001055811">
    <property type="component" value="Linkage Group LG06"/>
</dbReference>
<evidence type="ECO:0000313" key="1">
    <source>
        <dbReference type="EMBL" id="KAI3722006.1"/>
    </source>
</evidence>
<proteinExistence type="predicted"/>
<evidence type="ECO:0000313" key="2">
    <source>
        <dbReference type="Proteomes" id="UP001055811"/>
    </source>
</evidence>
<comment type="caution">
    <text evidence="1">The sequence shown here is derived from an EMBL/GenBank/DDBJ whole genome shotgun (WGS) entry which is preliminary data.</text>
</comment>
<dbReference type="EMBL" id="CM042014">
    <property type="protein sequence ID" value="KAI3722006.1"/>
    <property type="molecule type" value="Genomic_DNA"/>
</dbReference>
<accession>A0ACB9BIW4</accession>
<gene>
    <name evidence="1" type="ORF">L2E82_33028</name>
</gene>